<keyword evidence="2" id="KW-0614">Plasmid</keyword>
<keyword evidence="3" id="KW-1185">Reference proteome</keyword>
<dbReference type="Gene3D" id="3.40.50.1390">
    <property type="entry name" value="Resolvase, N-terminal catalytic domain"/>
    <property type="match status" value="1"/>
</dbReference>
<dbReference type="KEGG" id="rsi:Runsl_5847"/>
<dbReference type="EMBL" id="CP002862">
    <property type="protein sequence ID" value="AEI52144.1"/>
    <property type="molecule type" value="Genomic_DNA"/>
</dbReference>
<dbReference type="RefSeq" id="WP_013921725.1">
    <property type="nucleotide sequence ID" value="NC_015694.1"/>
</dbReference>
<evidence type="ECO:0000313" key="2">
    <source>
        <dbReference type="EMBL" id="AEI52144.1"/>
    </source>
</evidence>
<gene>
    <name evidence="2" type="ordered locus">Runsl_5847</name>
</gene>
<feature type="domain" description="Resolvase/invertase-type recombinase catalytic" evidence="1">
    <location>
        <begin position="32"/>
        <end position="124"/>
    </location>
</feature>
<dbReference type="GO" id="GO:0000150">
    <property type="term" value="F:DNA strand exchange activity"/>
    <property type="evidence" value="ECO:0007669"/>
    <property type="project" value="InterPro"/>
</dbReference>
<dbReference type="InterPro" id="IPR006119">
    <property type="entry name" value="Resolv_N"/>
</dbReference>
<name>A0A7U3ZRQ5_RUNSL</name>
<dbReference type="GO" id="GO:0003677">
    <property type="term" value="F:DNA binding"/>
    <property type="evidence" value="ECO:0007669"/>
    <property type="project" value="InterPro"/>
</dbReference>
<accession>A0A7U3ZRQ5</accession>
<evidence type="ECO:0000313" key="3">
    <source>
        <dbReference type="Proteomes" id="UP000000493"/>
    </source>
</evidence>
<organism evidence="2 3">
    <name type="scientific">Runella slithyformis (strain ATCC 29530 / DSM 19594 / LMG 11500 / NCIMB 11436 / LSU 4)</name>
    <dbReference type="NCBI Taxonomy" id="761193"/>
    <lineage>
        <taxon>Bacteria</taxon>
        <taxon>Pseudomonadati</taxon>
        <taxon>Bacteroidota</taxon>
        <taxon>Cytophagia</taxon>
        <taxon>Cytophagales</taxon>
        <taxon>Spirosomataceae</taxon>
        <taxon>Runella</taxon>
    </lineage>
</organism>
<dbReference type="AlphaFoldDB" id="A0A7U3ZRQ5"/>
<sequence length="186" mass="20754">MRTVGFTLEISESVELSAIKSITEDIIIGGYRDLEKIVESLQAGDSLVIYKLSRLGNHLSIINKNAHLVIDKGIILKSLSEGIDSSTPDGKRQIELITQLTLQTTEESVRSLTQGRKTAIEKGVKFGPEKGTLYKFQDIAEQVYQMYLTKQHTIEEIRIHFDIGSRSTVYKIIKLFENPPGDGSVS</sequence>
<dbReference type="InterPro" id="IPR036162">
    <property type="entry name" value="Resolvase-like_N_sf"/>
</dbReference>
<protein>
    <submittedName>
        <fullName evidence="2">Resolvase domain protein</fullName>
    </submittedName>
</protein>
<proteinExistence type="predicted"/>
<reference evidence="3" key="1">
    <citation type="submission" date="2011-06" db="EMBL/GenBank/DDBJ databases">
        <title>The complete genome of plasmid 3 of Runella slithyformis DSM 19594.</title>
        <authorList>
            <consortium name="US DOE Joint Genome Institute (JGI-PGF)"/>
            <person name="Lucas S."/>
            <person name="Han J."/>
            <person name="Lapidus A."/>
            <person name="Bruce D."/>
            <person name="Goodwin L."/>
            <person name="Pitluck S."/>
            <person name="Peters L."/>
            <person name="Kyrpides N."/>
            <person name="Mavromatis K."/>
            <person name="Ivanova N."/>
            <person name="Ovchinnikova G."/>
            <person name="Zhang X."/>
            <person name="Misra M."/>
            <person name="Detter J.C."/>
            <person name="Tapia R."/>
            <person name="Han C."/>
            <person name="Land M."/>
            <person name="Hauser L."/>
            <person name="Markowitz V."/>
            <person name="Cheng J.-F."/>
            <person name="Hugenholtz P."/>
            <person name="Woyke T."/>
            <person name="Wu D."/>
            <person name="Tindall B."/>
            <person name="Faehrich R."/>
            <person name="Brambilla E."/>
            <person name="Klenk H.-P."/>
            <person name="Eisen J.A."/>
        </authorList>
    </citation>
    <scope>NUCLEOTIDE SEQUENCE [LARGE SCALE GENOMIC DNA]</scope>
    <source>
        <strain evidence="3">ATCC 29530 / DSM 19594 / LMG 11500 / NCIMB 11436 / LSU 4</strain>
        <plasmid evidence="3">pRUNSL03</plasmid>
    </source>
</reference>
<evidence type="ECO:0000259" key="1">
    <source>
        <dbReference type="Pfam" id="PF00239"/>
    </source>
</evidence>
<geneLocation type="plasmid" evidence="2 3">
    <name>pRUNSL03</name>
</geneLocation>
<reference evidence="2 3" key="2">
    <citation type="journal article" date="2012" name="Stand. Genomic Sci.">
        <title>Complete genome sequence of the aquatic bacterium Runella slithyformis type strain (LSU 4(T)).</title>
        <authorList>
            <person name="Copeland A."/>
            <person name="Zhang X."/>
            <person name="Misra M."/>
            <person name="Lapidus A."/>
            <person name="Nolan M."/>
            <person name="Lucas S."/>
            <person name="Deshpande S."/>
            <person name="Cheng J.F."/>
            <person name="Tapia R."/>
            <person name="Goodwin L.A."/>
            <person name="Pitluck S."/>
            <person name="Liolios K."/>
            <person name="Pagani I."/>
            <person name="Ivanova N."/>
            <person name="Mikhailova N."/>
            <person name="Pati A."/>
            <person name="Chen A."/>
            <person name="Palaniappan K."/>
            <person name="Land M."/>
            <person name="Hauser L."/>
            <person name="Pan C."/>
            <person name="Jeffries C.D."/>
            <person name="Detter J.C."/>
            <person name="Brambilla E.M."/>
            <person name="Rohde M."/>
            <person name="Djao O.D."/>
            <person name="Goker M."/>
            <person name="Sikorski J."/>
            <person name="Tindall B.J."/>
            <person name="Woyke T."/>
            <person name="Bristow J."/>
            <person name="Eisen J.A."/>
            <person name="Markowitz V."/>
            <person name="Hugenholtz P."/>
            <person name="Kyrpides N.C."/>
            <person name="Klenk H.P."/>
            <person name="Mavromatis K."/>
        </authorList>
    </citation>
    <scope>NUCLEOTIDE SEQUENCE [LARGE SCALE GENOMIC DNA]</scope>
    <source>
        <strain evidence="3">ATCC 29530 / DSM 19594 / LMG 11500 / NCIMB 11436 / LSU 4</strain>
    </source>
</reference>
<dbReference type="Proteomes" id="UP000000493">
    <property type="component" value="Plasmid pRUNSL03"/>
</dbReference>
<dbReference type="Pfam" id="PF00239">
    <property type="entry name" value="Resolvase"/>
    <property type="match status" value="1"/>
</dbReference>
<dbReference type="SUPFAM" id="SSF53041">
    <property type="entry name" value="Resolvase-like"/>
    <property type="match status" value="1"/>
</dbReference>